<accession>A0A6A5TEC0</accession>
<protein>
    <recommendedName>
        <fullName evidence="2">DUF7907 domain-containing protein</fullName>
    </recommendedName>
</protein>
<proteinExistence type="predicted"/>
<keyword evidence="1" id="KW-0732">Signal</keyword>
<dbReference type="AlphaFoldDB" id="A0A6A5TEC0"/>
<evidence type="ECO:0000313" key="3">
    <source>
        <dbReference type="EMBL" id="KAF1950961.1"/>
    </source>
</evidence>
<evidence type="ECO:0000256" key="1">
    <source>
        <dbReference type="SAM" id="SignalP"/>
    </source>
</evidence>
<sequence length="206" mass="22160">MKLAIPTITLAFAALSKAQYVNQSAPFNLYLTSDDPSVNGSTLSACHVGAAIESLCVSDSNSTSKPDPIPPSTFYFNTSETIDAPAPGLGQPGILTYWLGASPDPIPSAVTFWLDPITNYALPLLYPGANDAQTLAFDEEGRLSVNGYVDYTVNPPNAGVYKAYHRWYSCPTYYVAYQYVNLVWGLGDAKPETPGCVAVSVKRVFV</sequence>
<feature type="signal peptide" evidence="1">
    <location>
        <begin position="1"/>
        <end position="18"/>
    </location>
</feature>
<name>A0A6A5TEC0_9PLEO</name>
<organism evidence="3 4">
    <name type="scientific">Byssothecium circinans</name>
    <dbReference type="NCBI Taxonomy" id="147558"/>
    <lineage>
        <taxon>Eukaryota</taxon>
        <taxon>Fungi</taxon>
        <taxon>Dikarya</taxon>
        <taxon>Ascomycota</taxon>
        <taxon>Pezizomycotina</taxon>
        <taxon>Dothideomycetes</taxon>
        <taxon>Pleosporomycetidae</taxon>
        <taxon>Pleosporales</taxon>
        <taxon>Massarineae</taxon>
        <taxon>Massarinaceae</taxon>
        <taxon>Byssothecium</taxon>
    </lineage>
</organism>
<evidence type="ECO:0000259" key="2">
    <source>
        <dbReference type="Pfam" id="PF25484"/>
    </source>
</evidence>
<dbReference type="OrthoDB" id="3515453at2759"/>
<dbReference type="EMBL" id="ML977021">
    <property type="protein sequence ID" value="KAF1950961.1"/>
    <property type="molecule type" value="Genomic_DNA"/>
</dbReference>
<dbReference type="Pfam" id="PF25484">
    <property type="entry name" value="DUF7907"/>
    <property type="match status" value="1"/>
</dbReference>
<gene>
    <name evidence="3" type="ORF">CC80DRAFT_528684</name>
</gene>
<feature type="chain" id="PRO_5025328339" description="DUF7907 domain-containing protein" evidence="1">
    <location>
        <begin position="19"/>
        <end position="206"/>
    </location>
</feature>
<dbReference type="InterPro" id="IPR057229">
    <property type="entry name" value="DUF7907"/>
</dbReference>
<evidence type="ECO:0000313" key="4">
    <source>
        <dbReference type="Proteomes" id="UP000800035"/>
    </source>
</evidence>
<dbReference type="Proteomes" id="UP000800035">
    <property type="component" value="Unassembled WGS sequence"/>
</dbReference>
<feature type="domain" description="DUF7907" evidence="2">
    <location>
        <begin position="24"/>
        <end position="204"/>
    </location>
</feature>
<keyword evidence="4" id="KW-1185">Reference proteome</keyword>
<reference evidence="3" key="1">
    <citation type="journal article" date="2020" name="Stud. Mycol.">
        <title>101 Dothideomycetes genomes: a test case for predicting lifestyles and emergence of pathogens.</title>
        <authorList>
            <person name="Haridas S."/>
            <person name="Albert R."/>
            <person name="Binder M."/>
            <person name="Bloem J."/>
            <person name="Labutti K."/>
            <person name="Salamov A."/>
            <person name="Andreopoulos B."/>
            <person name="Baker S."/>
            <person name="Barry K."/>
            <person name="Bills G."/>
            <person name="Bluhm B."/>
            <person name="Cannon C."/>
            <person name="Castanera R."/>
            <person name="Culley D."/>
            <person name="Daum C."/>
            <person name="Ezra D."/>
            <person name="Gonzalez J."/>
            <person name="Henrissat B."/>
            <person name="Kuo A."/>
            <person name="Liang C."/>
            <person name="Lipzen A."/>
            <person name="Lutzoni F."/>
            <person name="Magnuson J."/>
            <person name="Mondo S."/>
            <person name="Nolan M."/>
            <person name="Ohm R."/>
            <person name="Pangilinan J."/>
            <person name="Park H.-J."/>
            <person name="Ramirez L."/>
            <person name="Alfaro M."/>
            <person name="Sun H."/>
            <person name="Tritt A."/>
            <person name="Yoshinaga Y."/>
            <person name="Zwiers L.-H."/>
            <person name="Turgeon B."/>
            <person name="Goodwin S."/>
            <person name="Spatafora J."/>
            <person name="Crous P."/>
            <person name="Grigoriev I."/>
        </authorList>
    </citation>
    <scope>NUCLEOTIDE SEQUENCE</scope>
    <source>
        <strain evidence="3">CBS 675.92</strain>
    </source>
</reference>